<dbReference type="PANTHER" id="PTHR21343">
    <property type="entry name" value="DETHIOBIOTIN SYNTHETASE"/>
    <property type="match status" value="1"/>
</dbReference>
<evidence type="ECO:0000256" key="1">
    <source>
        <dbReference type="ARBA" id="ARBA00022962"/>
    </source>
</evidence>
<dbReference type="InterPro" id="IPR028979">
    <property type="entry name" value="Ser_kin/Pase_Hpr-like_N_sf"/>
</dbReference>
<sequence>MNPLLVTATAERTGKTAITVALARIAADRGRSVGYMKPKGTRLQSVVGKTLDEDPMLARAVLGTDAEMHEMEPVVYSPTFIEGAIRGREDSTELRDRIREAYDGLADGTDRMFIEGGGNVHTGGVVGLTDPEVAELLDADVVLVAEYTEPGDIDDVIAAIEDVGDRLAGVVFNRVDDATYDAVEADVVPYLSTRDVPVLGILPVAPELTGVTVTELASELGADTLVEGNQDVLVQRFAVGAMGAEAALRHFRRSRDTAVITGGDRSDIATAAIEANSVRCLVLTGGHQPSGSVLGKAEESDTPVLSVPGDTLTTIDRAEAIISGGRTQDEETVAVVRDLLETHADVDALLGAGSED</sequence>
<dbReference type="RefSeq" id="WP_152121149.1">
    <property type="nucleotide sequence ID" value="NZ_QJOW01000009.1"/>
</dbReference>
<gene>
    <name evidence="3" type="ORF">DMP03_13945</name>
</gene>
<name>A0A5N5U2R3_9EURY</name>
<dbReference type="Gene3D" id="3.40.1390.20">
    <property type="entry name" value="HprK N-terminal domain-like"/>
    <property type="match status" value="1"/>
</dbReference>
<dbReference type="OrthoDB" id="50320at2157"/>
<dbReference type="SUPFAM" id="SSF52540">
    <property type="entry name" value="P-loop containing nucleoside triphosphate hydrolases"/>
    <property type="match status" value="1"/>
</dbReference>
<dbReference type="EMBL" id="QJOW01000009">
    <property type="protein sequence ID" value="KAB7512747.1"/>
    <property type="molecule type" value="Genomic_DNA"/>
</dbReference>
<proteinExistence type="predicted"/>
<accession>A0A5N5U2R3</accession>
<protein>
    <submittedName>
        <fullName evidence="3">AAA family ATPase</fullName>
    </submittedName>
</protein>
<comment type="caution">
    <text evidence="3">The sequence shown here is derived from an EMBL/GenBank/DDBJ whole genome shotgun (WGS) entry which is preliminary data.</text>
</comment>
<dbReference type="Pfam" id="PF13500">
    <property type="entry name" value="AAA_26"/>
    <property type="match status" value="1"/>
</dbReference>
<dbReference type="Proteomes" id="UP000326302">
    <property type="component" value="Unassembled WGS sequence"/>
</dbReference>
<dbReference type="CDD" id="cd03109">
    <property type="entry name" value="DTBS"/>
    <property type="match status" value="1"/>
</dbReference>
<reference evidence="3 4" key="1">
    <citation type="submission" date="2019-10" db="EMBL/GenBank/DDBJ databases">
        <title>Unraveling microbial dark matter from salterns through culturing: the case of the genus Halosegnis.</title>
        <authorList>
            <person name="Duran-Viseras A."/>
            <person name="Andrei A.-S."/>
            <person name="Vera-Gargallo B."/>
            <person name="Ghai R."/>
            <person name="Sanchez-Porro C."/>
            <person name="Ventosa A."/>
        </authorList>
    </citation>
    <scope>NUCLEOTIDE SEQUENCE [LARGE SCALE GENOMIC DNA]</scope>
    <source>
        <strain evidence="3 4">F17-44</strain>
    </source>
</reference>
<organism evidence="3 4">
    <name type="scientific">Halosegnis rubeus</name>
    <dbReference type="NCBI Taxonomy" id="2212850"/>
    <lineage>
        <taxon>Archaea</taxon>
        <taxon>Methanobacteriati</taxon>
        <taxon>Methanobacteriota</taxon>
        <taxon>Stenosarchaea group</taxon>
        <taxon>Halobacteria</taxon>
        <taxon>Halobacteriales</taxon>
        <taxon>Natronomonadaceae</taxon>
        <taxon>Halosegnis</taxon>
    </lineage>
</organism>
<feature type="domain" description="DRTGG" evidence="2">
    <location>
        <begin position="215"/>
        <end position="319"/>
    </location>
</feature>
<evidence type="ECO:0000259" key="2">
    <source>
        <dbReference type="Pfam" id="PF07085"/>
    </source>
</evidence>
<dbReference type="PANTHER" id="PTHR21343:SF8">
    <property type="entry name" value="DRTGG DOMAIN-CONTAINING PROTEIN"/>
    <property type="match status" value="1"/>
</dbReference>
<dbReference type="Gene3D" id="3.40.50.300">
    <property type="entry name" value="P-loop containing nucleotide triphosphate hydrolases"/>
    <property type="match status" value="1"/>
</dbReference>
<dbReference type="SUPFAM" id="SSF75138">
    <property type="entry name" value="HprK N-terminal domain-like"/>
    <property type="match status" value="1"/>
</dbReference>
<dbReference type="Pfam" id="PF07085">
    <property type="entry name" value="DRTGG"/>
    <property type="match status" value="1"/>
</dbReference>
<dbReference type="AlphaFoldDB" id="A0A5N5U2R3"/>
<evidence type="ECO:0000313" key="3">
    <source>
        <dbReference type="EMBL" id="KAB7512747.1"/>
    </source>
</evidence>
<keyword evidence="1" id="KW-0315">Glutamine amidotransferase</keyword>
<dbReference type="InterPro" id="IPR010766">
    <property type="entry name" value="DRTGG"/>
</dbReference>
<dbReference type="InterPro" id="IPR027417">
    <property type="entry name" value="P-loop_NTPase"/>
</dbReference>
<evidence type="ECO:0000313" key="4">
    <source>
        <dbReference type="Proteomes" id="UP000326302"/>
    </source>
</evidence>